<dbReference type="PANTHER" id="PTHR33384">
    <property type="entry name" value="EXPRESSED PROTEIN"/>
    <property type="match status" value="1"/>
</dbReference>
<protein>
    <submittedName>
        <fullName evidence="1">Uncharacterized protein</fullName>
    </submittedName>
</protein>
<keyword evidence="2" id="KW-1185">Reference proteome</keyword>
<evidence type="ECO:0000313" key="1">
    <source>
        <dbReference type="EMBL" id="KAK9934742.1"/>
    </source>
</evidence>
<comment type="caution">
    <text evidence="1">The sequence shown here is derived from an EMBL/GenBank/DDBJ whole genome shotgun (WGS) entry which is preliminary data.</text>
</comment>
<accession>A0AAW1XG61</accession>
<name>A0AAW1XG61_RUBAR</name>
<proteinExistence type="predicted"/>
<dbReference type="EMBL" id="JBEDUW010000004">
    <property type="protein sequence ID" value="KAK9934742.1"/>
    <property type="molecule type" value="Genomic_DNA"/>
</dbReference>
<dbReference type="AlphaFoldDB" id="A0AAW1XG61"/>
<dbReference type="PANTHER" id="PTHR33384:SF1">
    <property type="entry name" value="EXPRESSED PROTEIN"/>
    <property type="match status" value="1"/>
</dbReference>
<evidence type="ECO:0000313" key="2">
    <source>
        <dbReference type="Proteomes" id="UP001457282"/>
    </source>
</evidence>
<reference evidence="1 2" key="1">
    <citation type="journal article" date="2023" name="G3 (Bethesda)">
        <title>A chromosome-length genome assembly and annotation of blackberry (Rubus argutus, cv. 'Hillquist').</title>
        <authorList>
            <person name="Bruna T."/>
            <person name="Aryal R."/>
            <person name="Dudchenko O."/>
            <person name="Sargent D.J."/>
            <person name="Mead D."/>
            <person name="Buti M."/>
            <person name="Cavallini A."/>
            <person name="Hytonen T."/>
            <person name="Andres J."/>
            <person name="Pham M."/>
            <person name="Weisz D."/>
            <person name="Mascagni F."/>
            <person name="Usai G."/>
            <person name="Natali L."/>
            <person name="Bassil N."/>
            <person name="Fernandez G.E."/>
            <person name="Lomsadze A."/>
            <person name="Armour M."/>
            <person name="Olukolu B."/>
            <person name="Poorten T."/>
            <person name="Britton C."/>
            <person name="Davik J."/>
            <person name="Ashrafi H."/>
            <person name="Aiden E.L."/>
            <person name="Borodovsky M."/>
            <person name="Worthington M."/>
        </authorList>
    </citation>
    <scope>NUCLEOTIDE SEQUENCE [LARGE SCALE GENOMIC DNA]</scope>
    <source>
        <strain evidence="1">PI 553951</strain>
    </source>
</reference>
<dbReference type="Proteomes" id="UP001457282">
    <property type="component" value="Unassembled WGS sequence"/>
</dbReference>
<organism evidence="1 2">
    <name type="scientific">Rubus argutus</name>
    <name type="common">Southern blackberry</name>
    <dbReference type="NCBI Taxonomy" id="59490"/>
    <lineage>
        <taxon>Eukaryota</taxon>
        <taxon>Viridiplantae</taxon>
        <taxon>Streptophyta</taxon>
        <taxon>Embryophyta</taxon>
        <taxon>Tracheophyta</taxon>
        <taxon>Spermatophyta</taxon>
        <taxon>Magnoliopsida</taxon>
        <taxon>eudicotyledons</taxon>
        <taxon>Gunneridae</taxon>
        <taxon>Pentapetalae</taxon>
        <taxon>rosids</taxon>
        <taxon>fabids</taxon>
        <taxon>Rosales</taxon>
        <taxon>Rosaceae</taxon>
        <taxon>Rosoideae</taxon>
        <taxon>Rosoideae incertae sedis</taxon>
        <taxon>Rubus</taxon>
    </lineage>
</organism>
<sequence length="129" mass="14175">MQQSSALSVCEEMRTARDSVVCPKPRRFGLLNANFHDPVRSLRWHVGHQGEFCDSKAGSDPLDCILTKGVEQFSFTEIGSPHPFLAGRHRAENGGGCVRAGFGSKPTVRVEGFDCLDRDRRNCSIPSLA</sequence>
<gene>
    <name evidence="1" type="ORF">M0R45_021876</name>
</gene>